<proteinExistence type="predicted"/>
<dbReference type="AlphaFoldDB" id="A0A1K1MGG0"/>
<dbReference type="GO" id="GO:0003677">
    <property type="term" value="F:DNA binding"/>
    <property type="evidence" value="ECO:0007669"/>
    <property type="project" value="InterPro"/>
</dbReference>
<evidence type="ECO:0000259" key="1">
    <source>
        <dbReference type="Pfam" id="PF04471"/>
    </source>
</evidence>
<dbReference type="GO" id="GO:0009307">
    <property type="term" value="P:DNA restriction-modification system"/>
    <property type="evidence" value="ECO:0007669"/>
    <property type="project" value="InterPro"/>
</dbReference>
<dbReference type="Proteomes" id="UP000183461">
    <property type="component" value="Unassembled WGS sequence"/>
</dbReference>
<name>A0A1K1MGG0_RUMFL</name>
<dbReference type="SUPFAM" id="SSF52980">
    <property type="entry name" value="Restriction endonuclease-like"/>
    <property type="match status" value="1"/>
</dbReference>
<dbReference type="Gene3D" id="3.40.1350.10">
    <property type="match status" value="1"/>
</dbReference>
<feature type="domain" description="Restriction endonuclease type IV Mrr" evidence="1">
    <location>
        <begin position="418"/>
        <end position="534"/>
    </location>
</feature>
<dbReference type="InterPro" id="IPR011856">
    <property type="entry name" value="tRNA_endonuc-like_dom_sf"/>
</dbReference>
<reference evidence="2 3" key="1">
    <citation type="submission" date="2016-11" db="EMBL/GenBank/DDBJ databases">
        <authorList>
            <person name="Jaros S."/>
            <person name="Januszkiewicz K."/>
            <person name="Wedrychowicz H."/>
        </authorList>
    </citation>
    <scope>NUCLEOTIDE SEQUENCE [LARGE SCALE GENOMIC DNA]</scope>
    <source>
        <strain evidence="2 3">YL228</strain>
    </source>
</reference>
<dbReference type="EMBL" id="FPIP01000002">
    <property type="protein sequence ID" value="SFW22169.1"/>
    <property type="molecule type" value="Genomic_DNA"/>
</dbReference>
<protein>
    <submittedName>
        <fullName evidence="2">Restriction system protein</fullName>
    </submittedName>
</protein>
<accession>A0A1K1MGG0</accession>
<dbReference type="PANTHER" id="PTHR30015">
    <property type="entry name" value="MRR RESTRICTION SYSTEM PROTEIN"/>
    <property type="match status" value="1"/>
</dbReference>
<sequence length="559" mass="64391">MAYNSLYQIEVSHSGLNKYRVVKGNTRWEVEQKANALRAQWDDQWKRKQEQIKKQEIRQQKIQVDEYGIKYAEEMTNEANDIQTKLDRILVDSLNNVYFDFDSLKDHSKFTASKPKQPIYGQYPREPLRSDLIYNPKPPLLAKLAKSKLDAFNQENNNVFIKDHMKWEEEVRHIDISNNNLRGNYESAVNKWESDKKAFYDNQDENNRSIDEFEETVKNGDNQAIEGLFSLILNDIKYPFDYDKDVDVQYFPDEHQLIVEMFLPVQEDIPNKKAVTYVKSKQEIKESFYPEAYMKKKYDSVVYQIVMQTLNYCFNLSICDLSIESVVLNGRVRTIDKSTGNAIEPCILSVSSKKEDFCKLNLETIDPKAWFKSSKGVSAATLVNLTPVAPIVEMNKEDKRFIDSYEVADHLDEGDNIATMPWQDFENLIRELFEKEFNATGGEVKITQASRDGGVDAVAFDPDPIRGGKIVIQAKRYTNVVGVAAVRDLYGTVVNEGAIKGILVTTAHYGNDAYEFAKDKPLTLMNGANLLYLMEKHGYNVRIDINEAKKVLKENQDVR</sequence>
<dbReference type="InterPro" id="IPR007560">
    <property type="entry name" value="Restrct_endonuc_IV_Mrr"/>
</dbReference>
<gene>
    <name evidence="2" type="ORF">SAMN02910280_1181</name>
</gene>
<dbReference type="Pfam" id="PF04471">
    <property type="entry name" value="Mrr_cat"/>
    <property type="match status" value="1"/>
</dbReference>
<dbReference type="InterPro" id="IPR011335">
    <property type="entry name" value="Restrct_endonuc-II-like"/>
</dbReference>
<dbReference type="InterPro" id="IPR052906">
    <property type="entry name" value="Type_IV_Methyl-Rstrct_Enzyme"/>
</dbReference>
<evidence type="ECO:0000313" key="2">
    <source>
        <dbReference type="EMBL" id="SFW22169.1"/>
    </source>
</evidence>
<organism evidence="2 3">
    <name type="scientific">Ruminococcus flavefaciens</name>
    <dbReference type="NCBI Taxonomy" id="1265"/>
    <lineage>
        <taxon>Bacteria</taxon>
        <taxon>Bacillati</taxon>
        <taxon>Bacillota</taxon>
        <taxon>Clostridia</taxon>
        <taxon>Eubacteriales</taxon>
        <taxon>Oscillospiraceae</taxon>
        <taxon>Ruminococcus</taxon>
    </lineage>
</organism>
<dbReference type="PANTHER" id="PTHR30015:SF7">
    <property type="entry name" value="TYPE IV METHYL-DIRECTED RESTRICTION ENZYME ECOKMRR"/>
    <property type="match status" value="1"/>
</dbReference>
<dbReference type="GO" id="GO:0015666">
    <property type="term" value="F:restriction endodeoxyribonuclease activity"/>
    <property type="evidence" value="ECO:0007669"/>
    <property type="project" value="TreeGrafter"/>
</dbReference>
<dbReference type="RefSeq" id="WP_072299546.1">
    <property type="nucleotide sequence ID" value="NZ_FPIP01000002.1"/>
</dbReference>
<evidence type="ECO:0000313" key="3">
    <source>
        <dbReference type="Proteomes" id="UP000183461"/>
    </source>
</evidence>